<evidence type="ECO:0000313" key="3">
    <source>
        <dbReference type="Proteomes" id="UP001303115"/>
    </source>
</evidence>
<dbReference type="EMBL" id="MU854333">
    <property type="protein sequence ID" value="KAK4042975.1"/>
    <property type="molecule type" value="Genomic_DNA"/>
</dbReference>
<dbReference type="AlphaFoldDB" id="A0AAN6PMY5"/>
<sequence>MDNDSSDITSDAGPIAAPYEIGAELHIRRHVPPRPFGGANDPRPRPVAPVWQDGAAPDQERTFTITGTKTLRRFGVDGGGAHVVTGYADRDKAAVYLAKIYDGETMQPVQTVGGKLVPRYFGAWTFSLATKQPGRRRWVRMLLLQLVHGETMLDKILRATRNGGIQYPLLPPEKFRLCVLKNLFEAEIAIWWDAEVLHSDQEPRNVIIRDDGSVVVLDFNQALVYRFAEQHPKHRPGASRLAPSPIERYWPFAPGGTTLADTEDSENPWASWIPHDWPQNQDLAAEWLLETWKDASPSKYRPLSDYFLNHPAHVQRGRKVLATLEMLGRKPRAVKNE</sequence>
<dbReference type="InterPro" id="IPR011009">
    <property type="entry name" value="Kinase-like_dom_sf"/>
</dbReference>
<protein>
    <recommendedName>
        <fullName evidence="4">Protein kinase domain-containing protein</fullName>
    </recommendedName>
</protein>
<reference evidence="3" key="1">
    <citation type="journal article" date="2023" name="Mol. Phylogenet. Evol.">
        <title>Genome-scale phylogeny and comparative genomics of the fungal order Sordariales.</title>
        <authorList>
            <person name="Hensen N."/>
            <person name="Bonometti L."/>
            <person name="Westerberg I."/>
            <person name="Brannstrom I.O."/>
            <person name="Guillou S."/>
            <person name="Cros-Aarteil S."/>
            <person name="Calhoun S."/>
            <person name="Haridas S."/>
            <person name="Kuo A."/>
            <person name="Mondo S."/>
            <person name="Pangilinan J."/>
            <person name="Riley R."/>
            <person name="LaButti K."/>
            <person name="Andreopoulos B."/>
            <person name="Lipzen A."/>
            <person name="Chen C."/>
            <person name="Yan M."/>
            <person name="Daum C."/>
            <person name="Ng V."/>
            <person name="Clum A."/>
            <person name="Steindorff A."/>
            <person name="Ohm R.A."/>
            <person name="Martin F."/>
            <person name="Silar P."/>
            <person name="Natvig D.O."/>
            <person name="Lalanne C."/>
            <person name="Gautier V."/>
            <person name="Ament-Velasquez S.L."/>
            <person name="Kruys A."/>
            <person name="Hutchinson M.I."/>
            <person name="Powell A.J."/>
            <person name="Barry K."/>
            <person name="Miller A.N."/>
            <person name="Grigoriev I.V."/>
            <person name="Debuchy R."/>
            <person name="Gladieux P."/>
            <person name="Hiltunen Thoren M."/>
            <person name="Johannesson H."/>
        </authorList>
    </citation>
    <scope>NUCLEOTIDE SEQUENCE [LARGE SCALE GENOMIC DNA]</scope>
    <source>
        <strain evidence="3">CBS 284.82</strain>
    </source>
</reference>
<dbReference type="SUPFAM" id="SSF56112">
    <property type="entry name" value="Protein kinase-like (PK-like)"/>
    <property type="match status" value="1"/>
</dbReference>
<proteinExistence type="predicted"/>
<name>A0AAN6PMY5_9PEZI</name>
<organism evidence="2 3">
    <name type="scientific">Parachaetomium inaequale</name>
    <dbReference type="NCBI Taxonomy" id="2588326"/>
    <lineage>
        <taxon>Eukaryota</taxon>
        <taxon>Fungi</taxon>
        <taxon>Dikarya</taxon>
        <taxon>Ascomycota</taxon>
        <taxon>Pezizomycotina</taxon>
        <taxon>Sordariomycetes</taxon>
        <taxon>Sordariomycetidae</taxon>
        <taxon>Sordariales</taxon>
        <taxon>Chaetomiaceae</taxon>
        <taxon>Parachaetomium</taxon>
    </lineage>
</organism>
<evidence type="ECO:0008006" key="4">
    <source>
        <dbReference type="Google" id="ProtNLM"/>
    </source>
</evidence>
<evidence type="ECO:0000313" key="2">
    <source>
        <dbReference type="EMBL" id="KAK4042975.1"/>
    </source>
</evidence>
<accession>A0AAN6PMY5</accession>
<feature type="region of interest" description="Disordered" evidence="1">
    <location>
        <begin position="30"/>
        <end position="56"/>
    </location>
</feature>
<keyword evidence="3" id="KW-1185">Reference proteome</keyword>
<comment type="caution">
    <text evidence="2">The sequence shown here is derived from an EMBL/GenBank/DDBJ whole genome shotgun (WGS) entry which is preliminary data.</text>
</comment>
<gene>
    <name evidence="2" type="ORF">C8A01DRAFT_44045</name>
</gene>
<dbReference type="Proteomes" id="UP001303115">
    <property type="component" value="Unassembled WGS sequence"/>
</dbReference>
<evidence type="ECO:0000256" key="1">
    <source>
        <dbReference type="SAM" id="MobiDB-lite"/>
    </source>
</evidence>